<evidence type="ECO:0000256" key="5">
    <source>
        <dbReference type="PROSITE-ProRule" id="PRU10015"/>
    </source>
</evidence>
<sequence>MELNLNQELIVTCSELSYEGYGLAIYNDQRIFVAGLLVNEQAKIKIVKKVKNVVFAKIINLIKKSELRSDFEFTSNADLIHLKHDEQIKFKLEYFKNLFTRNVSSNFEIEDINFVTSKNIFNYRNKASVFVKIQDEILHYGYMADQSNQFIFQEIDAMFLYADSIKSFLKDFKFNFHKFENKKIFENLNQLIIRTNREDQLHVVLLFNKSFDHNSKELKTFFESINKNITGAFYVIKKSTKSFKLEHHKIFGNENLLVEFANLKFNINVASFMQVNFEIANQIYAHVNQLVSLENYSKILDLYSGAGTIALNLANKNNQVTGVEIIAEAVENAEANAKLNNIKNADFIKTSSSSKSILEILNDHDLLVVDPPRNGLDNELVETISFSKIKSMIYVSCNPRTLIRDLKVLTNKFEIKSVTLFDMFPNTHHFEIVVHLAS</sequence>
<feature type="binding site" evidence="4">
    <location>
        <position position="370"/>
    </location>
    <ligand>
        <name>S-adenosyl-L-methionine</name>
        <dbReference type="ChEBI" id="CHEBI:59789"/>
    </ligand>
</feature>
<dbReference type="CDD" id="cd02440">
    <property type="entry name" value="AdoMet_MTases"/>
    <property type="match status" value="1"/>
</dbReference>
<dbReference type="InterPro" id="IPR012340">
    <property type="entry name" value="NA-bd_OB-fold"/>
</dbReference>
<accession>A0A269TJ36</accession>
<keyword evidence="2 4" id="KW-0808">Transferase</keyword>
<dbReference type="InterPro" id="IPR010280">
    <property type="entry name" value="U5_MeTrfase_fam"/>
</dbReference>
<dbReference type="SUPFAM" id="SSF50249">
    <property type="entry name" value="Nucleic acid-binding proteins"/>
    <property type="match status" value="1"/>
</dbReference>
<dbReference type="PROSITE" id="PS51687">
    <property type="entry name" value="SAM_MT_RNA_M5U"/>
    <property type="match status" value="1"/>
</dbReference>
<dbReference type="PROSITE" id="PS01230">
    <property type="entry name" value="TRMA_1"/>
    <property type="match status" value="1"/>
</dbReference>
<dbReference type="Proteomes" id="UP000216943">
    <property type="component" value="Unassembled WGS sequence"/>
</dbReference>
<evidence type="ECO:0000256" key="4">
    <source>
        <dbReference type="PROSITE-ProRule" id="PRU01024"/>
    </source>
</evidence>
<evidence type="ECO:0000313" key="7">
    <source>
        <dbReference type="Proteomes" id="UP000216943"/>
    </source>
</evidence>
<feature type="active site" evidence="5">
    <location>
        <position position="397"/>
    </location>
</feature>
<dbReference type="Pfam" id="PF05958">
    <property type="entry name" value="tRNA_U5-meth_tr"/>
    <property type="match status" value="1"/>
</dbReference>
<comment type="similarity">
    <text evidence="4">Belongs to the class I-like SAM-binding methyltransferase superfamily. RNA M5U methyltransferase family.</text>
</comment>
<feature type="binding site" evidence="4">
    <location>
        <position position="324"/>
    </location>
    <ligand>
        <name>S-adenosyl-L-methionine</name>
        <dbReference type="ChEBI" id="CHEBI:59789"/>
    </ligand>
</feature>
<name>A0A269TJ36_9BACT</name>
<proteinExistence type="inferred from homology"/>
<dbReference type="EMBL" id="NQNY01000020">
    <property type="protein sequence ID" value="PAK20908.1"/>
    <property type="molecule type" value="Genomic_DNA"/>
</dbReference>
<dbReference type="InterPro" id="IPR029063">
    <property type="entry name" value="SAM-dependent_MTases_sf"/>
</dbReference>
<feature type="binding site" evidence="4">
    <location>
        <position position="274"/>
    </location>
    <ligand>
        <name>S-adenosyl-L-methionine</name>
        <dbReference type="ChEBI" id="CHEBI:59789"/>
    </ligand>
</feature>
<dbReference type="AlphaFoldDB" id="A0A269TJ36"/>
<evidence type="ECO:0000256" key="1">
    <source>
        <dbReference type="ARBA" id="ARBA00022603"/>
    </source>
</evidence>
<reference evidence="7" key="1">
    <citation type="submission" date="2017-08" db="EMBL/GenBank/DDBJ databases">
        <authorList>
            <person name="Alvarez-Ponce D."/>
            <person name="Weitzman C.L."/>
            <person name="Tillett R.L."/>
            <person name="Sandmeier F.C."/>
            <person name="Tracy C.R."/>
        </authorList>
    </citation>
    <scope>NUCLEOTIDE SEQUENCE [LARGE SCALE GENOMIC DNA]</scope>
    <source>
        <strain evidence="7">723</strain>
    </source>
</reference>
<comment type="caution">
    <text evidence="6">The sequence shown here is derived from an EMBL/GenBank/DDBJ whole genome shotgun (WGS) entry which is preliminary data.</text>
</comment>
<keyword evidence="1 4" id="KW-0489">Methyltransferase</keyword>
<feature type="binding site" evidence="4">
    <location>
        <position position="303"/>
    </location>
    <ligand>
        <name>S-adenosyl-L-methionine</name>
        <dbReference type="ChEBI" id="CHEBI:59789"/>
    </ligand>
</feature>
<dbReference type="Gene3D" id="2.40.50.140">
    <property type="entry name" value="Nucleic acid-binding proteins"/>
    <property type="match status" value="1"/>
</dbReference>
<dbReference type="Gene3D" id="3.40.50.150">
    <property type="entry name" value="Vaccinia Virus protein VP39"/>
    <property type="match status" value="1"/>
</dbReference>
<dbReference type="GO" id="GO:0070041">
    <property type="term" value="F:rRNA (uridine-C5-)-methyltransferase activity"/>
    <property type="evidence" value="ECO:0007669"/>
    <property type="project" value="TreeGrafter"/>
</dbReference>
<evidence type="ECO:0000256" key="2">
    <source>
        <dbReference type="ARBA" id="ARBA00022679"/>
    </source>
</evidence>
<dbReference type="InterPro" id="IPR030390">
    <property type="entry name" value="MeTrfase_TrmA_AS"/>
</dbReference>
<gene>
    <name evidence="6" type="ORF">CJJ23_04750</name>
</gene>
<dbReference type="SUPFAM" id="SSF53335">
    <property type="entry name" value="S-adenosyl-L-methionine-dependent methyltransferases"/>
    <property type="match status" value="1"/>
</dbReference>
<dbReference type="RefSeq" id="WP_095335197.1">
    <property type="nucleotide sequence ID" value="NZ_NQNY01000020.1"/>
</dbReference>
<dbReference type="OrthoDB" id="9804590at2"/>
<organism evidence="6 7">
    <name type="scientific">Mycoplasmopsis agassizii</name>
    <dbReference type="NCBI Taxonomy" id="33922"/>
    <lineage>
        <taxon>Bacteria</taxon>
        <taxon>Bacillati</taxon>
        <taxon>Mycoplasmatota</taxon>
        <taxon>Mycoplasmoidales</taxon>
        <taxon>Metamycoplasmataceae</taxon>
        <taxon>Mycoplasmopsis</taxon>
    </lineage>
</organism>
<dbReference type="PANTHER" id="PTHR11061">
    <property type="entry name" value="RNA M5U METHYLTRANSFERASE"/>
    <property type="match status" value="1"/>
</dbReference>
<dbReference type="PANTHER" id="PTHR11061:SF30">
    <property type="entry name" value="TRNA (URACIL(54)-C(5))-METHYLTRANSFERASE"/>
    <property type="match status" value="1"/>
</dbReference>
<dbReference type="GO" id="GO:0070475">
    <property type="term" value="P:rRNA base methylation"/>
    <property type="evidence" value="ECO:0007669"/>
    <property type="project" value="TreeGrafter"/>
</dbReference>
<keyword evidence="3 4" id="KW-0949">S-adenosyl-L-methionine</keyword>
<dbReference type="NCBIfam" id="TIGR00479">
    <property type="entry name" value="rumA"/>
    <property type="match status" value="1"/>
</dbReference>
<evidence type="ECO:0000256" key="3">
    <source>
        <dbReference type="ARBA" id="ARBA00022691"/>
    </source>
</evidence>
<feature type="active site" description="Nucleophile" evidence="4">
    <location>
        <position position="397"/>
    </location>
</feature>
<protein>
    <submittedName>
        <fullName evidence="6">23S rRNA (Uracil(1939)-C(5))-methyltransferase RlmD</fullName>
    </submittedName>
</protein>
<evidence type="ECO:0000313" key="6">
    <source>
        <dbReference type="EMBL" id="PAK20908.1"/>
    </source>
</evidence>
<dbReference type="Gene3D" id="2.40.50.1070">
    <property type="match status" value="1"/>
</dbReference>